<feature type="region of interest" description="Disordered" evidence="5">
    <location>
        <begin position="61"/>
        <end position="82"/>
    </location>
</feature>
<evidence type="ECO:0000256" key="1">
    <source>
        <dbReference type="ARBA" id="ARBA00022723"/>
    </source>
</evidence>
<keyword evidence="8" id="KW-1185">Reference proteome</keyword>
<dbReference type="InterPro" id="IPR013083">
    <property type="entry name" value="Znf_RING/FYVE/PHD"/>
</dbReference>
<evidence type="ECO:0000259" key="6">
    <source>
        <dbReference type="PROSITE" id="PS50016"/>
    </source>
</evidence>
<dbReference type="Pfam" id="PF25298">
    <property type="entry name" value="Baculo_FP_2nd"/>
    <property type="match status" value="1"/>
</dbReference>
<dbReference type="EMBL" id="JBEUOH010000009">
    <property type="protein sequence ID" value="KAL0882805.1"/>
    <property type="molecule type" value="Genomic_DNA"/>
</dbReference>
<keyword evidence="2 4" id="KW-0863">Zinc-finger</keyword>
<comment type="caution">
    <text evidence="7">The sequence shown here is derived from an EMBL/GenBank/DDBJ whole genome shotgun (WGS) entry which is preliminary data.</text>
</comment>
<dbReference type="SMART" id="SM00249">
    <property type="entry name" value="PHD"/>
    <property type="match status" value="1"/>
</dbReference>
<proteinExistence type="predicted"/>
<keyword evidence="1" id="KW-0479">Metal-binding</keyword>
<dbReference type="PROSITE" id="PS01359">
    <property type="entry name" value="ZF_PHD_1"/>
    <property type="match status" value="1"/>
</dbReference>
<dbReference type="Gene3D" id="3.30.40.10">
    <property type="entry name" value="Zinc/RING finger domain, C3HC4 (zinc finger)"/>
    <property type="match status" value="1"/>
</dbReference>
<evidence type="ECO:0000313" key="8">
    <source>
        <dbReference type="Proteomes" id="UP001549920"/>
    </source>
</evidence>
<sequence length="350" mass="39475">MSSCTACKEPCNKEVLRCRLCTGKFHYQCLNIDRAQYFAITKEQASSWICPSCNNITRRTRSNENTPVRRDHFPPQSEDSLNMSCDQPEPCTSHYLSPPSALQMSSANAAAITNEVTMDKISALFDEKLSASLSVFMDSFRKVLKDDVREMVKSELGAALKVVTDDLSATTDFICAEQTLNARMTGIDRISRNCNIELQAIPERKNENLLIILKKLCEVVKAPVEDGHISACRRVAKLNNASNRPRNIVVTFSTPRIRDLVLSAAHRYNKSHPGQGLRSSDLDIPGEPRRFFVTEHLSPEQKYLHSATRKAAKECSFKYVWVKYGQIYVRKDDSSGAIIIHNLDSLQKLR</sequence>
<organism evidence="7 8">
    <name type="scientific">Loxostege sticticalis</name>
    <name type="common">Beet webworm moth</name>
    <dbReference type="NCBI Taxonomy" id="481309"/>
    <lineage>
        <taxon>Eukaryota</taxon>
        <taxon>Metazoa</taxon>
        <taxon>Ecdysozoa</taxon>
        <taxon>Arthropoda</taxon>
        <taxon>Hexapoda</taxon>
        <taxon>Insecta</taxon>
        <taxon>Pterygota</taxon>
        <taxon>Neoptera</taxon>
        <taxon>Endopterygota</taxon>
        <taxon>Lepidoptera</taxon>
        <taxon>Glossata</taxon>
        <taxon>Ditrysia</taxon>
        <taxon>Pyraloidea</taxon>
        <taxon>Crambidae</taxon>
        <taxon>Pyraustinae</taxon>
        <taxon>Loxostege</taxon>
    </lineage>
</organism>
<dbReference type="PROSITE" id="PS50016">
    <property type="entry name" value="ZF_PHD_2"/>
    <property type="match status" value="1"/>
</dbReference>
<feature type="domain" description="PHD-type" evidence="6">
    <location>
        <begin position="1"/>
        <end position="56"/>
    </location>
</feature>
<keyword evidence="3" id="KW-0862">Zinc</keyword>
<dbReference type="InterPro" id="IPR001965">
    <property type="entry name" value="Znf_PHD"/>
</dbReference>
<gene>
    <name evidence="7" type="ORF">ABMA27_016351</name>
</gene>
<dbReference type="InterPro" id="IPR019786">
    <property type="entry name" value="Zinc_finger_PHD-type_CS"/>
</dbReference>
<dbReference type="InterPro" id="IPR057251">
    <property type="entry name" value="FP_C"/>
</dbReference>
<evidence type="ECO:0000313" key="7">
    <source>
        <dbReference type="EMBL" id="KAL0882805.1"/>
    </source>
</evidence>
<name>A0ABR3I1X9_LOXSC</name>
<protein>
    <recommendedName>
        <fullName evidence="6">PHD-type domain-containing protein</fullName>
    </recommendedName>
</protein>
<accession>A0ABR3I1X9</accession>
<dbReference type="Proteomes" id="UP001549920">
    <property type="component" value="Unassembled WGS sequence"/>
</dbReference>
<evidence type="ECO:0000256" key="2">
    <source>
        <dbReference type="ARBA" id="ARBA00022771"/>
    </source>
</evidence>
<evidence type="ECO:0000256" key="3">
    <source>
        <dbReference type="ARBA" id="ARBA00022833"/>
    </source>
</evidence>
<dbReference type="SUPFAM" id="SSF57903">
    <property type="entry name" value="FYVE/PHD zinc finger"/>
    <property type="match status" value="1"/>
</dbReference>
<dbReference type="CDD" id="cd15489">
    <property type="entry name" value="PHD_SF"/>
    <property type="match status" value="1"/>
</dbReference>
<reference evidence="7 8" key="1">
    <citation type="submission" date="2024-06" db="EMBL/GenBank/DDBJ databases">
        <title>A chromosome-level genome assembly of beet webworm, Loxostege sticticalis.</title>
        <authorList>
            <person name="Zhang Y."/>
        </authorList>
    </citation>
    <scope>NUCLEOTIDE SEQUENCE [LARGE SCALE GENOMIC DNA]</scope>
    <source>
        <strain evidence="7">AQ026</strain>
        <tissue evidence="7">Whole body</tissue>
    </source>
</reference>
<evidence type="ECO:0000256" key="5">
    <source>
        <dbReference type="SAM" id="MobiDB-lite"/>
    </source>
</evidence>
<evidence type="ECO:0000256" key="4">
    <source>
        <dbReference type="PROSITE-ProRule" id="PRU00146"/>
    </source>
</evidence>
<dbReference type="InterPro" id="IPR019787">
    <property type="entry name" value="Znf_PHD-finger"/>
</dbReference>
<dbReference type="InterPro" id="IPR011011">
    <property type="entry name" value="Znf_FYVE_PHD"/>
</dbReference>